<feature type="compositionally biased region" description="Basic and acidic residues" evidence="1">
    <location>
        <begin position="424"/>
        <end position="433"/>
    </location>
</feature>
<name>A0A9P5IMZ3_9HELO</name>
<dbReference type="Proteomes" id="UP000710849">
    <property type="component" value="Unassembled WGS sequence"/>
</dbReference>
<accession>A0A9P5IMZ3</accession>
<comment type="caution">
    <text evidence="2">The sequence shown here is derived from an EMBL/GenBank/DDBJ whole genome shotgun (WGS) entry which is preliminary data.</text>
</comment>
<sequence>MRLESQIQFVLTSVWYENGIKKVYELFPDAFTPRSRSKAPEAKIKKVERSVVAPSPPSSSTTLIAGIPLQDWLALKQGDPETAQELMENWKAAQAEKKAEEAKAKAKAKKEAEEAEAKAKREAEESKAKPKSDSTAKKEGSESDVDLSHLLDNRETSAYAPGGAWRNRLQPSQDRKGSKSQDSNQKKGSNPQSKDERESKQPWKKYKHWDNVPAEYKRALNAAYQFLELWAQLNNRPETRTALEFLNILLKDPEQVPQDGPLKEFLLKTKRILNSPNHVSNFLKTSGGNSSWAGFSNSGPMSGGGLPSTDLKGVQSRLEPLRSVGDNLGSSEDEIQIAKLTTDMEAILLANEVTEEEMLDPNGPMQNESKARVNWINWRNQREALVKKRKTISAVYKGGVNVNAVTFGDPNPFVLLAKKESKEELKKGLEKEGPSSPAEAESEETSKTITEGGEDAGGDTSVD</sequence>
<evidence type="ECO:0000313" key="2">
    <source>
        <dbReference type="EMBL" id="KAF7943595.1"/>
    </source>
</evidence>
<dbReference type="AlphaFoldDB" id="A0A9P5IMZ3"/>
<feature type="compositionally biased region" description="Basic and acidic residues" evidence="1">
    <location>
        <begin position="94"/>
        <end position="155"/>
    </location>
</feature>
<proteinExistence type="predicted"/>
<feature type="compositionally biased region" description="Polar residues" evidence="1">
    <location>
        <begin position="180"/>
        <end position="192"/>
    </location>
</feature>
<feature type="region of interest" description="Disordered" evidence="1">
    <location>
        <begin position="88"/>
        <end position="205"/>
    </location>
</feature>
<reference evidence="2 3" key="1">
    <citation type="journal article" date="2020" name="Genome Biol. Evol.">
        <title>Comparative genomics of Sclerotiniaceae.</title>
        <authorList>
            <person name="Valero Jimenez C.A."/>
            <person name="Steentjes M."/>
            <person name="Scholten O.E."/>
            <person name="Van Kan J.A.L."/>
        </authorList>
    </citation>
    <scope>NUCLEOTIDE SEQUENCE [LARGE SCALE GENOMIC DNA]</scope>
    <source>
        <strain evidence="2 3">MUCL 94</strain>
    </source>
</reference>
<keyword evidence="3" id="KW-1185">Reference proteome</keyword>
<dbReference type="GeneID" id="62149255"/>
<protein>
    <submittedName>
        <fullName evidence="2">Uncharacterized protein</fullName>
    </submittedName>
</protein>
<organism evidence="2 3">
    <name type="scientific">Botrytis byssoidea</name>
    <dbReference type="NCBI Taxonomy" id="139641"/>
    <lineage>
        <taxon>Eukaryota</taxon>
        <taxon>Fungi</taxon>
        <taxon>Dikarya</taxon>
        <taxon>Ascomycota</taxon>
        <taxon>Pezizomycotina</taxon>
        <taxon>Leotiomycetes</taxon>
        <taxon>Helotiales</taxon>
        <taxon>Sclerotiniaceae</taxon>
        <taxon>Botrytis</taxon>
    </lineage>
</organism>
<gene>
    <name evidence="2" type="ORF">EAE97_005666</name>
</gene>
<evidence type="ECO:0000256" key="1">
    <source>
        <dbReference type="SAM" id="MobiDB-lite"/>
    </source>
</evidence>
<evidence type="ECO:0000313" key="3">
    <source>
        <dbReference type="Proteomes" id="UP000710849"/>
    </source>
</evidence>
<feature type="region of interest" description="Disordered" evidence="1">
    <location>
        <begin position="424"/>
        <end position="463"/>
    </location>
</feature>
<feature type="compositionally biased region" description="Acidic residues" evidence="1">
    <location>
        <begin position="452"/>
        <end position="463"/>
    </location>
</feature>
<dbReference type="EMBL" id="RCSW01000010">
    <property type="protein sequence ID" value="KAF7943595.1"/>
    <property type="molecule type" value="Genomic_DNA"/>
</dbReference>
<dbReference type="RefSeq" id="XP_038732654.1">
    <property type="nucleotide sequence ID" value="XM_038876178.1"/>
</dbReference>